<dbReference type="RefSeq" id="WP_176009663.1">
    <property type="nucleotide sequence ID" value="NZ_CP041372.2"/>
</dbReference>
<protein>
    <submittedName>
        <fullName evidence="6">DUF4870 domain-containing protein</fullName>
    </submittedName>
</protein>
<dbReference type="Pfam" id="PF09685">
    <property type="entry name" value="MamF_MmsF"/>
    <property type="match status" value="1"/>
</dbReference>
<feature type="transmembrane region" description="Helical" evidence="5">
    <location>
        <begin position="53"/>
        <end position="73"/>
    </location>
</feature>
<keyword evidence="3 5" id="KW-1133">Transmembrane helix</keyword>
<gene>
    <name evidence="6" type="ORF">FLK61_33635</name>
</gene>
<keyword evidence="4 5" id="KW-0472">Membrane</keyword>
<keyword evidence="2 5" id="KW-0812">Transmembrane</keyword>
<dbReference type="KEGG" id="psua:FLK61_33635"/>
<reference evidence="7" key="1">
    <citation type="submission" date="2019-07" db="EMBL/GenBank/DDBJ databases">
        <title>Bacillus alkalisoli sp. nov. isolated from saline soil.</title>
        <authorList>
            <person name="Sun J.-Q."/>
            <person name="Xu L."/>
        </authorList>
    </citation>
    <scope>NUCLEOTIDE SEQUENCE [LARGE SCALE GENOMIC DNA]</scope>
    <source>
        <strain evidence="7">M4U3P1</strain>
    </source>
</reference>
<evidence type="ECO:0000256" key="5">
    <source>
        <dbReference type="SAM" id="Phobius"/>
    </source>
</evidence>
<evidence type="ECO:0000256" key="4">
    <source>
        <dbReference type="ARBA" id="ARBA00023136"/>
    </source>
</evidence>
<proteinExistence type="predicted"/>
<feature type="transmembrane region" description="Helical" evidence="5">
    <location>
        <begin position="79"/>
        <end position="99"/>
    </location>
</feature>
<evidence type="ECO:0000256" key="2">
    <source>
        <dbReference type="ARBA" id="ARBA00022692"/>
    </source>
</evidence>
<evidence type="ECO:0000256" key="3">
    <source>
        <dbReference type="ARBA" id="ARBA00022989"/>
    </source>
</evidence>
<feature type="transmembrane region" description="Helical" evidence="5">
    <location>
        <begin position="15"/>
        <end position="38"/>
    </location>
</feature>
<evidence type="ECO:0000313" key="6">
    <source>
        <dbReference type="EMBL" id="QKS71630.1"/>
    </source>
</evidence>
<keyword evidence="7" id="KW-1185">Reference proteome</keyword>
<sequence length="113" mass="12577">MHTAQDVSVSQEDKLVAALIYGISFFTAFIGPLVIWILKKDSSDFVDHHGREYLNFFISYTIYGLIASLLALILIGFLILGVLGIAAFVITVVGIVKAIQGDRFRIPFIFRLL</sequence>
<name>A0A859FFL0_9BACI</name>
<dbReference type="AlphaFoldDB" id="A0A859FFL0"/>
<organism evidence="6 7">
    <name type="scientific">Paenalkalicoccus suaedae</name>
    <dbReference type="NCBI Taxonomy" id="2592382"/>
    <lineage>
        <taxon>Bacteria</taxon>
        <taxon>Bacillati</taxon>
        <taxon>Bacillota</taxon>
        <taxon>Bacilli</taxon>
        <taxon>Bacillales</taxon>
        <taxon>Bacillaceae</taxon>
        <taxon>Paenalkalicoccus</taxon>
    </lineage>
</organism>
<dbReference type="Proteomes" id="UP000318138">
    <property type="component" value="Chromosome"/>
</dbReference>
<evidence type="ECO:0000256" key="1">
    <source>
        <dbReference type="ARBA" id="ARBA00004141"/>
    </source>
</evidence>
<comment type="subcellular location">
    <subcellularLocation>
        <location evidence="1">Membrane</location>
        <topology evidence="1">Multi-pass membrane protein</topology>
    </subcellularLocation>
</comment>
<accession>A0A859FFL0</accession>
<dbReference type="InterPro" id="IPR019109">
    <property type="entry name" value="MamF_MmsF"/>
</dbReference>
<dbReference type="EMBL" id="CP041372">
    <property type="protein sequence ID" value="QKS71630.1"/>
    <property type="molecule type" value="Genomic_DNA"/>
</dbReference>
<evidence type="ECO:0000313" key="7">
    <source>
        <dbReference type="Proteomes" id="UP000318138"/>
    </source>
</evidence>